<evidence type="ECO:0000313" key="2">
    <source>
        <dbReference type="Proteomes" id="UP001652442"/>
    </source>
</evidence>
<dbReference type="RefSeq" id="WP_158424237.1">
    <property type="nucleotide sequence ID" value="NZ_JAOQJQ010000001.1"/>
</dbReference>
<evidence type="ECO:0000313" key="1">
    <source>
        <dbReference type="EMBL" id="MCU6761440.1"/>
    </source>
</evidence>
<keyword evidence="2" id="KW-1185">Reference proteome</keyword>
<dbReference type="Proteomes" id="UP001652442">
    <property type="component" value="Unassembled WGS sequence"/>
</dbReference>
<accession>A0ABT2TGX5</accession>
<reference evidence="1 2" key="1">
    <citation type="journal article" date="2021" name="ISME Commun">
        <title>Automated analysis of genomic sequences facilitates high-throughput and comprehensive description of bacteria.</title>
        <authorList>
            <person name="Hitch T.C.A."/>
        </authorList>
    </citation>
    <scope>NUCLEOTIDE SEQUENCE [LARGE SCALE GENOMIC DNA]</scope>
    <source>
        <strain evidence="1 2">Sanger_109</strain>
    </source>
</reference>
<protein>
    <submittedName>
        <fullName evidence="1">Uncharacterized protein</fullName>
    </submittedName>
</protein>
<organism evidence="1 2">
    <name type="scientific">Brotonthovivens ammoniilytica</name>
    <dbReference type="NCBI Taxonomy" id="2981725"/>
    <lineage>
        <taxon>Bacteria</taxon>
        <taxon>Bacillati</taxon>
        <taxon>Bacillota</taxon>
        <taxon>Clostridia</taxon>
        <taxon>Lachnospirales</taxon>
        <taxon>Lachnospiraceae</taxon>
        <taxon>Brotonthovivens</taxon>
    </lineage>
</organism>
<name>A0ABT2TGX5_9FIRM</name>
<dbReference type="EMBL" id="JAOQJQ010000001">
    <property type="protein sequence ID" value="MCU6761440.1"/>
    <property type="molecule type" value="Genomic_DNA"/>
</dbReference>
<sequence length="164" mass="18729">MKLFLTSRLISGFVTCDVYDDTGLLLYVAREQSVIKECLEIYDSQNIFLGSVKEDLSIKEGRKEDQTFLLWAGEVLLGTVRKEFPFWKLQFASDNVIWTIEKRKQAAFPGGYTIFDENQKKLAGVSVKGADMRIYTLELETSHGLLPYIMAVLAIELSERCKSR</sequence>
<comment type="caution">
    <text evidence="1">The sequence shown here is derived from an EMBL/GenBank/DDBJ whole genome shotgun (WGS) entry which is preliminary data.</text>
</comment>
<proteinExistence type="predicted"/>
<gene>
    <name evidence="1" type="ORF">OCV88_03675</name>
</gene>